<evidence type="ECO:0000313" key="10">
    <source>
        <dbReference type="Proteomes" id="UP000500953"/>
    </source>
</evidence>
<evidence type="ECO:0000256" key="6">
    <source>
        <dbReference type="ARBA" id="ARBA00048178"/>
    </source>
</evidence>
<dbReference type="InterPro" id="IPR027417">
    <property type="entry name" value="P-loop_NTPase"/>
</dbReference>
<dbReference type="EMBL" id="CP046173">
    <property type="protein sequence ID" value="QIS23650.1"/>
    <property type="molecule type" value="Genomic_DNA"/>
</dbReference>
<accession>A0A6G9ZDY3</accession>
<evidence type="ECO:0000256" key="3">
    <source>
        <dbReference type="ARBA" id="ARBA00022741"/>
    </source>
</evidence>
<evidence type="ECO:0000256" key="2">
    <source>
        <dbReference type="ARBA" id="ARBA00011963"/>
    </source>
</evidence>
<dbReference type="Pfam" id="PF06414">
    <property type="entry name" value="Zeta_toxin"/>
    <property type="match status" value="1"/>
</dbReference>
<proteinExistence type="inferred from homology"/>
<reference evidence="9 10" key="1">
    <citation type="journal article" date="2019" name="ACS Chem. Biol.">
        <title>Identification and Mobilization of a Cryptic Antibiotic Biosynthesis Gene Locus from a Human-Pathogenic Nocardia Isolate.</title>
        <authorList>
            <person name="Herisse M."/>
            <person name="Ishida K."/>
            <person name="Porter J.L."/>
            <person name="Howden B."/>
            <person name="Hertweck C."/>
            <person name="Stinear T.P."/>
            <person name="Pidot S.J."/>
        </authorList>
    </citation>
    <scope>NUCLEOTIDE SEQUENCE [LARGE SCALE GENOMIC DNA]</scope>
    <source>
        <strain evidence="9 10">AUSMDU00012715</strain>
    </source>
</reference>
<evidence type="ECO:0000256" key="4">
    <source>
        <dbReference type="ARBA" id="ARBA00022840"/>
    </source>
</evidence>
<dbReference type="AlphaFoldDB" id="A0A6G9ZDY3"/>
<evidence type="ECO:0000256" key="1">
    <source>
        <dbReference type="ARBA" id="ARBA00009104"/>
    </source>
</evidence>
<evidence type="ECO:0000313" key="9">
    <source>
        <dbReference type="EMBL" id="QIS23650.1"/>
    </source>
</evidence>
<keyword evidence="3" id="KW-0547">Nucleotide-binding</keyword>
<dbReference type="InterPro" id="IPR010488">
    <property type="entry name" value="Zeta_toxin_domain"/>
</dbReference>
<feature type="region of interest" description="Disordered" evidence="7">
    <location>
        <begin position="372"/>
        <end position="391"/>
    </location>
</feature>
<comment type="catalytic activity">
    <reaction evidence="6">
        <text>UDP-N-acetyl-alpha-D-glucosamine + ATP = UDP-N-acetyl-alpha-D-glucosamine 3'-phosphate + ADP + H(+)</text>
        <dbReference type="Rhea" id="RHEA:32671"/>
        <dbReference type="ChEBI" id="CHEBI:15378"/>
        <dbReference type="ChEBI" id="CHEBI:30616"/>
        <dbReference type="ChEBI" id="CHEBI:57705"/>
        <dbReference type="ChEBI" id="CHEBI:64353"/>
        <dbReference type="ChEBI" id="CHEBI:456216"/>
        <dbReference type="EC" id="2.7.1.176"/>
    </reaction>
</comment>
<dbReference type="Gene3D" id="3.40.50.300">
    <property type="entry name" value="P-loop containing nucleotide triphosphate hydrolases"/>
    <property type="match status" value="1"/>
</dbReference>
<name>A0A6G9ZDY3_9NOCA</name>
<protein>
    <recommendedName>
        <fullName evidence="5">UDP-N-acetylglucosamine kinase</fullName>
        <ecNumber evidence="2">2.7.1.176</ecNumber>
    </recommendedName>
    <alternativeName>
        <fullName evidence="5">UDP-N-acetylglucosamine kinase</fullName>
    </alternativeName>
</protein>
<evidence type="ECO:0000259" key="8">
    <source>
        <dbReference type="Pfam" id="PF06414"/>
    </source>
</evidence>
<dbReference type="Proteomes" id="UP000500953">
    <property type="component" value="Chromosome"/>
</dbReference>
<keyword evidence="4" id="KW-0067">ATP-binding</keyword>
<evidence type="ECO:0000256" key="7">
    <source>
        <dbReference type="SAM" id="MobiDB-lite"/>
    </source>
</evidence>
<dbReference type="GO" id="GO:0016301">
    <property type="term" value="F:kinase activity"/>
    <property type="evidence" value="ECO:0007669"/>
    <property type="project" value="InterPro"/>
</dbReference>
<sequence>MSAPSTREGELPDEENLRLFVEDIVPAHLQQITPQRAPIAVLIVGPTGAGKSLITARVRQILHRRGEPAWINMDFYNPHHPHYARWRTERPQDADALVRRDGDKWWAQAQQYALARRADIVLESAAVTEAEFEHICQRINTHPVSAGQRRYRVESVFVAVPGPVSSLGVRERFLREVDVLGHGRRIGTAIETASRRGEMRAATAFERDGLGSVGAVLHRNGAAVAIVRLTPGQHTSESQPRLAAAIRRVRDTPLPEPDAMQFAAHLVSVTLRAPRDMVDELNQIARDAVSLMPDGRGHWLELTQYATSLRASPYTGQPGARLRWCSDDELTDRLAASIVMWQSPGSPGPAHAPETGPGAAILRVLNEMSRRTTLTPQQRAVEGQARERFHRDGDEAMRARAVSLLAHSGPASAALLSQPDMQKAIGTGHDLDRSTPGHDINR</sequence>
<dbReference type="EC" id="2.7.1.176" evidence="2"/>
<evidence type="ECO:0000256" key="5">
    <source>
        <dbReference type="ARBA" id="ARBA00032897"/>
    </source>
</evidence>
<feature type="domain" description="Zeta toxin" evidence="8">
    <location>
        <begin position="32"/>
        <end position="221"/>
    </location>
</feature>
<organism evidence="9 10">
    <name type="scientific">Nocardia terpenica</name>
    <dbReference type="NCBI Taxonomy" id="455432"/>
    <lineage>
        <taxon>Bacteria</taxon>
        <taxon>Bacillati</taxon>
        <taxon>Actinomycetota</taxon>
        <taxon>Actinomycetes</taxon>
        <taxon>Mycobacteriales</taxon>
        <taxon>Nocardiaceae</taxon>
        <taxon>Nocardia</taxon>
    </lineage>
</organism>
<dbReference type="GO" id="GO:0005524">
    <property type="term" value="F:ATP binding"/>
    <property type="evidence" value="ECO:0007669"/>
    <property type="project" value="UniProtKB-KW"/>
</dbReference>
<gene>
    <name evidence="9" type="ORF">F6W96_40660</name>
</gene>
<dbReference type="RefSeq" id="WP_167490969.1">
    <property type="nucleotide sequence ID" value="NZ_CP046173.1"/>
</dbReference>
<comment type="similarity">
    <text evidence="1">Belongs to the zeta toxin family.</text>
</comment>
<dbReference type="SUPFAM" id="SSF52540">
    <property type="entry name" value="P-loop containing nucleoside triphosphate hydrolases"/>
    <property type="match status" value="1"/>
</dbReference>